<dbReference type="SMART" id="SM00360">
    <property type="entry name" value="RRM"/>
    <property type="match status" value="3"/>
</dbReference>
<dbReference type="PANTHER" id="PTHR23003">
    <property type="entry name" value="RNA RECOGNITION MOTIF RRM DOMAIN CONTAINING PROTEIN"/>
    <property type="match status" value="1"/>
</dbReference>
<reference evidence="5 6" key="1">
    <citation type="journal article" date="2018" name="Nat. Ecol. Evol.">
        <title>Pezizomycetes genomes reveal the molecular basis of ectomycorrhizal truffle lifestyle.</title>
        <authorList>
            <person name="Murat C."/>
            <person name="Payen T."/>
            <person name="Noel B."/>
            <person name="Kuo A."/>
            <person name="Morin E."/>
            <person name="Chen J."/>
            <person name="Kohler A."/>
            <person name="Krizsan K."/>
            <person name="Balestrini R."/>
            <person name="Da Silva C."/>
            <person name="Montanini B."/>
            <person name="Hainaut M."/>
            <person name="Levati E."/>
            <person name="Barry K.W."/>
            <person name="Belfiori B."/>
            <person name="Cichocki N."/>
            <person name="Clum A."/>
            <person name="Dockter R.B."/>
            <person name="Fauchery L."/>
            <person name="Guy J."/>
            <person name="Iotti M."/>
            <person name="Le Tacon F."/>
            <person name="Lindquist E.A."/>
            <person name="Lipzen A."/>
            <person name="Malagnac F."/>
            <person name="Mello A."/>
            <person name="Molinier V."/>
            <person name="Miyauchi S."/>
            <person name="Poulain J."/>
            <person name="Riccioni C."/>
            <person name="Rubini A."/>
            <person name="Sitrit Y."/>
            <person name="Splivallo R."/>
            <person name="Traeger S."/>
            <person name="Wang M."/>
            <person name="Zifcakova L."/>
            <person name="Wipf D."/>
            <person name="Zambonelli A."/>
            <person name="Paolocci F."/>
            <person name="Nowrousian M."/>
            <person name="Ottonello S."/>
            <person name="Baldrian P."/>
            <person name="Spatafora J.W."/>
            <person name="Henrissat B."/>
            <person name="Nagy L.G."/>
            <person name="Aury J.M."/>
            <person name="Wincker P."/>
            <person name="Grigoriev I.V."/>
            <person name="Bonfante P."/>
            <person name="Martin F.M."/>
        </authorList>
    </citation>
    <scope>NUCLEOTIDE SEQUENCE [LARGE SCALE GENOMIC DNA]</scope>
    <source>
        <strain evidence="5 6">ATCC MYA-4762</strain>
    </source>
</reference>
<keyword evidence="6" id="KW-1185">Reference proteome</keyword>
<sequence>MLMVDPSSTQQQQRDRSRSPRRRSPDIRERRSSRSPRRHRGNRSYSPRSRSRSRDEYRRRERSSRSPMSGNPGGYSATNYNNSNNNNSNSRGVGGPTRSFEERAAAKDAMMQSLRDSSQQDRRVYVGNLSYDVKWHHLKDFMRQVHVRSCFKSLFYIWHYEEWAGQEHDLTRRFEDIWLTWCCLYCRCTAGEVLFADVLMLPNGMSKVGATVKNAGGFLALISFGCGIVEYATRDQAQHAVNTLSNQNLMGRLVYVREDREAEPRFSTQQQPRPPYGGPGGPGVGYQGSGFGGGMGVGGGTGAGPGRQIYVSNLPYTVGWQDLKDLFRQAAVQGSVVRADVHMGPDGRPKGSGIVAFESPDDARNAITQFNGYDWQGRTLEVREDRFAGSTGGFGGGSGFGGGRGGFTSGRGGFTGSRGGGYMGGGGRGGYGGGGFGGGRGGYGGGAGYAPAADYNTGASVPPNEFTDHATSGGERSETIYVRNLPWSTSNDDLVELFTTIGKVDRAEIQYEPNGRSRGTGVVRFDTADNAETAISKFSGYQYGGRPLGLSYVKYTNYGQNGGDMMEGQEPSGLTQDQIM</sequence>
<evidence type="ECO:0000256" key="1">
    <source>
        <dbReference type="ARBA" id="ARBA00022884"/>
    </source>
</evidence>
<evidence type="ECO:0000313" key="5">
    <source>
        <dbReference type="EMBL" id="RPB21504.1"/>
    </source>
</evidence>
<protein>
    <submittedName>
        <fullName evidence="5">RNA-binding domain-containing protein</fullName>
    </submittedName>
</protein>
<evidence type="ECO:0000259" key="4">
    <source>
        <dbReference type="PROSITE" id="PS50102"/>
    </source>
</evidence>
<dbReference type="Proteomes" id="UP000267821">
    <property type="component" value="Unassembled WGS sequence"/>
</dbReference>
<feature type="region of interest" description="Disordered" evidence="3">
    <location>
        <begin position="391"/>
        <end position="412"/>
    </location>
</feature>
<dbReference type="InParanoid" id="A0A3N4LF36"/>
<feature type="compositionally biased region" description="Basic and acidic residues" evidence="3">
    <location>
        <begin position="13"/>
        <end position="32"/>
    </location>
</feature>
<feature type="compositionally biased region" description="Low complexity" evidence="3">
    <location>
        <begin position="1"/>
        <end position="12"/>
    </location>
</feature>
<feature type="compositionally biased region" description="Basic residues" evidence="3">
    <location>
        <begin position="33"/>
        <end position="42"/>
    </location>
</feature>
<dbReference type="SUPFAM" id="SSF54928">
    <property type="entry name" value="RNA-binding domain, RBD"/>
    <property type="match status" value="3"/>
</dbReference>
<dbReference type="FunCoup" id="A0A3N4LF36">
    <property type="interactions" value="645"/>
</dbReference>
<dbReference type="InterPro" id="IPR035979">
    <property type="entry name" value="RBD_domain_sf"/>
</dbReference>
<dbReference type="GO" id="GO:0005634">
    <property type="term" value="C:nucleus"/>
    <property type="evidence" value="ECO:0007669"/>
    <property type="project" value="TreeGrafter"/>
</dbReference>
<dbReference type="InterPro" id="IPR012677">
    <property type="entry name" value="Nucleotide-bd_a/b_plait_sf"/>
</dbReference>
<dbReference type="EMBL" id="ML121559">
    <property type="protein sequence ID" value="RPB21504.1"/>
    <property type="molecule type" value="Genomic_DNA"/>
</dbReference>
<feature type="domain" description="RRM" evidence="4">
    <location>
        <begin position="478"/>
        <end position="555"/>
    </location>
</feature>
<dbReference type="Pfam" id="PF00076">
    <property type="entry name" value="RRM_1"/>
    <property type="match status" value="2"/>
</dbReference>
<feature type="region of interest" description="Disordered" evidence="3">
    <location>
        <begin position="261"/>
        <end position="285"/>
    </location>
</feature>
<evidence type="ECO:0000256" key="2">
    <source>
        <dbReference type="PROSITE-ProRule" id="PRU00176"/>
    </source>
</evidence>
<evidence type="ECO:0000256" key="3">
    <source>
        <dbReference type="SAM" id="MobiDB-lite"/>
    </source>
</evidence>
<gene>
    <name evidence="5" type="ORF">L211DRAFT_851466</name>
</gene>
<dbReference type="GO" id="GO:0005737">
    <property type="term" value="C:cytoplasm"/>
    <property type="evidence" value="ECO:0007669"/>
    <property type="project" value="TreeGrafter"/>
</dbReference>
<organism evidence="5 6">
    <name type="scientific">Terfezia boudieri ATCC MYA-4762</name>
    <dbReference type="NCBI Taxonomy" id="1051890"/>
    <lineage>
        <taxon>Eukaryota</taxon>
        <taxon>Fungi</taxon>
        <taxon>Dikarya</taxon>
        <taxon>Ascomycota</taxon>
        <taxon>Pezizomycotina</taxon>
        <taxon>Pezizomycetes</taxon>
        <taxon>Pezizales</taxon>
        <taxon>Pezizaceae</taxon>
        <taxon>Terfezia</taxon>
    </lineage>
</organism>
<dbReference type="FunFam" id="3.30.70.330:FF:000280">
    <property type="entry name" value="RNA-binding domain-containing protein"/>
    <property type="match status" value="1"/>
</dbReference>
<dbReference type="Gene3D" id="3.30.70.330">
    <property type="match status" value="4"/>
</dbReference>
<name>A0A3N4LF36_9PEZI</name>
<dbReference type="InterPro" id="IPR050374">
    <property type="entry name" value="RRT5_SRSF_SR"/>
</dbReference>
<dbReference type="AlphaFoldDB" id="A0A3N4LF36"/>
<proteinExistence type="predicted"/>
<dbReference type="PANTHER" id="PTHR23003:SF3">
    <property type="entry name" value="FI21236P1-RELATED"/>
    <property type="match status" value="1"/>
</dbReference>
<dbReference type="GO" id="GO:0003729">
    <property type="term" value="F:mRNA binding"/>
    <property type="evidence" value="ECO:0007669"/>
    <property type="project" value="TreeGrafter"/>
</dbReference>
<feature type="compositionally biased region" description="Low complexity" evidence="3">
    <location>
        <begin position="79"/>
        <end position="90"/>
    </location>
</feature>
<dbReference type="PROSITE" id="PS50102">
    <property type="entry name" value="RRM"/>
    <property type="match status" value="2"/>
</dbReference>
<accession>A0A3N4LF36</accession>
<dbReference type="STRING" id="1051890.A0A3N4LF36"/>
<dbReference type="OrthoDB" id="1049195at2759"/>
<feature type="region of interest" description="Disordered" evidence="3">
    <location>
        <begin position="1"/>
        <end position="98"/>
    </location>
</feature>
<dbReference type="FunFam" id="3.30.70.330:FF:000145">
    <property type="entry name" value="Putative RNP domain-containing protein"/>
    <property type="match status" value="1"/>
</dbReference>
<keyword evidence="1 2" id="KW-0694">RNA-binding</keyword>
<evidence type="ECO:0000313" key="6">
    <source>
        <dbReference type="Proteomes" id="UP000267821"/>
    </source>
</evidence>
<feature type="domain" description="RRM" evidence="4">
    <location>
        <begin position="307"/>
        <end position="387"/>
    </location>
</feature>
<dbReference type="InterPro" id="IPR000504">
    <property type="entry name" value="RRM_dom"/>
</dbReference>